<name>A0A1I6QKL2_9BACL</name>
<dbReference type="InterPro" id="IPR024775">
    <property type="entry name" value="DinB-like"/>
</dbReference>
<dbReference type="InterPro" id="IPR034660">
    <property type="entry name" value="DinB/YfiT-like"/>
</dbReference>
<evidence type="ECO:0000259" key="1">
    <source>
        <dbReference type="Pfam" id="PF12867"/>
    </source>
</evidence>
<dbReference type="SUPFAM" id="SSF109854">
    <property type="entry name" value="DinB/YfiT-like putative metalloenzymes"/>
    <property type="match status" value="1"/>
</dbReference>
<evidence type="ECO:0000313" key="3">
    <source>
        <dbReference type="Proteomes" id="UP000198660"/>
    </source>
</evidence>
<accession>A0A1I6QKL2</accession>
<dbReference type="Pfam" id="PF12867">
    <property type="entry name" value="DinB_2"/>
    <property type="match status" value="1"/>
</dbReference>
<keyword evidence="3" id="KW-1185">Reference proteome</keyword>
<dbReference type="EMBL" id="FPAA01000003">
    <property type="protein sequence ID" value="SFS52974.1"/>
    <property type="molecule type" value="Genomic_DNA"/>
</dbReference>
<gene>
    <name evidence="2" type="ORF">SAMN05444972_103211</name>
</gene>
<dbReference type="OrthoDB" id="9798830at2"/>
<reference evidence="3" key="1">
    <citation type="submission" date="2016-10" db="EMBL/GenBank/DDBJ databases">
        <authorList>
            <person name="Varghese N."/>
            <person name="Submissions S."/>
        </authorList>
    </citation>
    <scope>NUCLEOTIDE SEQUENCE [LARGE SCALE GENOMIC DNA]</scope>
    <source>
        <strain evidence="3">DSM 45789</strain>
    </source>
</reference>
<dbReference type="Proteomes" id="UP000198660">
    <property type="component" value="Unassembled WGS sequence"/>
</dbReference>
<dbReference type="Gene3D" id="1.20.120.450">
    <property type="entry name" value="dinb family like domain"/>
    <property type="match status" value="1"/>
</dbReference>
<proteinExistence type="predicted"/>
<feature type="domain" description="DinB-like" evidence="1">
    <location>
        <begin position="25"/>
        <end position="145"/>
    </location>
</feature>
<evidence type="ECO:0000313" key="2">
    <source>
        <dbReference type="EMBL" id="SFS52974.1"/>
    </source>
</evidence>
<protein>
    <submittedName>
        <fullName evidence="2">Uncharacterized damage-inducible protein DinB (Forms a four-helix bundle)</fullName>
    </submittedName>
</protein>
<sequence length="162" mass="18823">MVNSMDLILHECNNASQANDWFISLKQALAGLTAEQASWKPEGENISSIWELTSHMLYYKERLFLRLQGKETDYSLSNEETFHPSGHSQADWDQLVNRMLTLNDNLLNQLQTMRETDFSNDTSDSPLWQHISNIIHHDVYHTGQMVTLRKLQKAWHPEPQNA</sequence>
<dbReference type="AlphaFoldDB" id="A0A1I6QKL2"/>
<organism evidence="2 3">
    <name type="scientific">Marininema halotolerans</name>
    <dbReference type="NCBI Taxonomy" id="1155944"/>
    <lineage>
        <taxon>Bacteria</taxon>
        <taxon>Bacillati</taxon>
        <taxon>Bacillota</taxon>
        <taxon>Bacilli</taxon>
        <taxon>Bacillales</taxon>
        <taxon>Thermoactinomycetaceae</taxon>
        <taxon>Marininema</taxon>
    </lineage>
</organism>